<dbReference type="PROSITE" id="PS50294">
    <property type="entry name" value="WD_REPEATS_REGION"/>
    <property type="match status" value="6"/>
</dbReference>
<dbReference type="InterPro" id="IPR036322">
    <property type="entry name" value="WD40_repeat_dom_sf"/>
</dbReference>
<evidence type="ECO:0000256" key="3">
    <source>
        <dbReference type="PROSITE-ProRule" id="PRU00221"/>
    </source>
</evidence>
<name>A0A0D0AV21_9AGAM</name>
<dbReference type="Gene3D" id="2.130.10.10">
    <property type="entry name" value="YVTN repeat-like/Quinoprotein amine dehydrogenase"/>
    <property type="match status" value="3"/>
</dbReference>
<proteinExistence type="predicted"/>
<evidence type="ECO:0000313" key="6">
    <source>
        <dbReference type="Proteomes" id="UP000054485"/>
    </source>
</evidence>
<dbReference type="CDD" id="cd00200">
    <property type="entry name" value="WD40"/>
    <property type="match status" value="1"/>
</dbReference>
<dbReference type="PRINTS" id="PR00320">
    <property type="entry name" value="GPROTEINBRPT"/>
</dbReference>
<protein>
    <recommendedName>
        <fullName evidence="7">WD40 repeat-like protein</fullName>
    </recommendedName>
</protein>
<dbReference type="STRING" id="930992.A0A0D0AV21"/>
<dbReference type="InParanoid" id="A0A0D0AV21"/>
<evidence type="ECO:0000256" key="1">
    <source>
        <dbReference type="ARBA" id="ARBA00022574"/>
    </source>
</evidence>
<evidence type="ECO:0000256" key="4">
    <source>
        <dbReference type="SAM" id="MobiDB-lite"/>
    </source>
</evidence>
<dbReference type="SUPFAM" id="SSF50978">
    <property type="entry name" value="WD40 repeat-like"/>
    <property type="match status" value="1"/>
</dbReference>
<dbReference type="SMART" id="SM00320">
    <property type="entry name" value="WD40"/>
    <property type="match status" value="7"/>
</dbReference>
<feature type="repeat" description="WD" evidence="3">
    <location>
        <begin position="194"/>
        <end position="235"/>
    </location>
</feature>
<feature type="repeat" description="WD" evidence="3">
    <location>
        <begin position="105"/>
        <end position="146"/>
    </location>
</feature>
<dbReference type="Pfam" id="PF00400">
    <property type="entry name" value="WD40"/>
    <property type="match status" value="7"/>
</dbReference>
<feature type="region of interest" description="Disordered" evidence="4">
    <location>
        <begin position="459"/>
        <end position="501"/>
    </location>
</feature>
<keyword evidence="1 3" id="KW-0853">WD repeat</keyword>
<sequence length="534" mass="58721">MSSSVVGKQETSTIKPYQKFEGHTEWVTGAIHLPDEQRIMTCSRDGSLRVWNLKSGKQIGEDWRDRDSGVWTITSSPDGKKVVSGSSDGGVRLWDIDTGKLIAKWTGHTNLVRSVCWSRDGHRVVSGSDDGTARVWDVENGDTILSPIETGHKPVFAVVYSPDMTMFATAGFDESNLQRIKIWDAKTRDLVASVNGHTNWVWCLTWSPDGKTLVSGSADFSIRTWNTETWKQLAVLDGDTSASAVIAIAISQNGRILASASLDNTARLWNLKNSQPISSPLHHAHFVTSVSFSADGKLLSTGCDDGNAYTWDVSAILKEAGLDELLLDQPDKSLFAADAARHPIRQPIKVSPRIPRGFFDDTPYLSARPNSLLSHRSLHSRLLSLFRPIQSDAHDTSSRPRPFHWVRNRLSARPSGADIALHDRSSAEVVVPYAKGKRRNASARERRKPIMKIPTASTLRPNATLQSTGAAQSQSSSQPFATISTSPTTPPATTTPEATASNTNPHVVIKHAGRWTRFWLFICCTSIEYTDGHH</sequence>
<organism evidence="5 6">
    <name type="scientific">Suillus luteus UH-Slu-Lm8-n1</name>
    <dbReference type="NCBI Taxonomy" id="930992"/>
    <lineage>
        <taxon>Eukaryota</taxon>
        <taxon>Fungi</taxon>
        <taxon>Dikarya</taxon>
        <taxon>Basidiomycota</taxon>
        <taxon>Agaricomycotina</taxon>
        <taxon>Agaricomycetes</taxon>
        <taxon>Agaricomycetidae</taxon>
        <taxon>Boletales</taxon>
        <taxon>Suillineae</taxon>
        <taxon>Suillaceae</taxon>
        <taxon>Suillus</taxon>
    </lineage>
</organism>
<dbReference type="OrthoDB" id="3203311at2759"/>
<gene>
    <name evidence="5" type="ORF">CY34DRAFT_809581</name>
</gene>
<dbReference type="PROSITE" id="PS00678">
    <property type="entry name" value="WD_REPEATS_1"/>
    <property type="match status" value="6"/>
</dbReference>
<accession>A0A0D0AV21</accession>
<feature type="repeat" description="WD" evidence="3">
    <location>
        <begin position="20"/>
        <end position="61"/>
    </location>
</feature>
<reference evidence="5 6" key="1">
    <citation type="submission" date="2014-04" db="EMBL/GenBank/DDBJ databases">
        <authorList>
            <consortium name="DOE Joint Genome Institute"/>
            <person name="Kuo A."/>
            <person name="Ruytinx J."/>
            <person name="Rineau F."/>
            <person name="Colpaert J."/>
            <person name="Kohler A."/>
            <person name="Nagy L.G."/>
            <person name="Floudas D."/>
            <person name="Copeland A."/>
            <person name="Barry K.W."/>
            <person name="Cichocki N."/>
            <person name="Veneault-Fourrey C."/>
            <person name="LaButti K."/>
            <person name="Lindquist E.A."/>
            <person name="Lipzen A."/>
            <person name="Lundell T."/>
            <person name="Morin E."/>
            <person name="Murat C."/>
            <person name="Sun H."/>
            <person name="Tunlid A."/>
            <person name="Henrissat B."/>
            <person name="Grigoriev I.V."/>
            <person name="Hibbett D.S."/>
            <person name="Martin F."/>
            <person name="Nordberg H.P."/>
            <person name="Cantor M.N."/>
            <person name="Hua S.X."/>
        </authorList>
    </citation>
    <scope>NUCLEOTIDE SEQUENCE [LARGE SCALE GENOMIC DNA]</scope>
    <source>
        <strain evidence="5 6">UH-Slu-Lm8-n1</strain>
    </source>
</reference>
<reference evidence="6" key="2">
    <citation type="submission" date="2015-01" db="EMBL/GenBank/DDBJ databases">
        <title>Evolutionary Origins and Diversification of the Mycorrhizal Mutualists.</title>
        <authorList>
            <consortium name="DOE Joint Genome Institute"/>
            <consortium name="Mycorrhizal Genomics Consortium"/>
            <person name="Kohler A."/>
            <person name="Kuo A."/>
            <person name="Nagy L.G."/>
            <person name="Floudas D."/>
            <person name="Copeland A."/>
            <person name="Barry K.W."/>
            <person name="Cichocki N."/>
            <person name="Veneault-Fourrey C."/>
            <person name="LaButti K."/>
            <person name="Lindquist E.A."/>
            <person name="Lipzen A."/>
            <person name="Lundell T."/>
            <person name="Morin E."/>
            <person name="Murat C."/>
            <person name="Riley R."/>
            <person name="Ohm R."/>
            <person name="Sun H."/>
            <person name="Tunlid A."/>
            <person name="Henrissat B."/>
            <person name="Grigoriev I.V."/>
            <person name="Hibbett D.S."/>
            <person name="Martin F."/>
        </authorList>
    </citation>
    <scope>NUCLEOTIDE SEQUENCE [LARGE SCALE GENOMIC DNA]</scope>
    <source>
        <strain evidence="6">UH-Slu-Lm8-n1</strain>
    </source>
</reference>
<evidence type="ECO:0008006" key="7">
    <source>
        <dbReference type="Google" id="ProtNLM"/>
    </source>
</evidence>
<dbReference type="PANTHER" id="PTHR19879:SF9">
    <property type="entry name" value="TRANSCRIPTION INITIATION FACTOR TFIID SUBUNIT 5"/>
    <property type="match status" value="1"/>
</dbReference>
<keyword evidence="2" id="KW-0677">Repeat</keyword>
<dbReference type="InterPro" id="IPR019775">
    <property type="entry name" value="WD40_repeat_CS"/>
</dbReference>
<dbReference type="InterPro" id="IPR001680">
    <property type="entry name" value="WD40_rpt"/>
</dbReference>
<dbReference type="EMBL" id="KN835404">
    <property type="protein sequence ID" value="KIK38237.1"/>
    <property type="molecule type" value="Genomic_DNA"/>
</dbReference>
<dbReference type="PANTHER" id="PTHR19879">
    <property type="entry name" value="TRANSCRIPTION INITIATION FACTOR TFIID"/>
    <property type="match status" value="1"/>
</dbReference>
<dbReference type="Proteomes" id="UP000054485">
    <property type="component" value="Unassembled WGS sequence"/>
</dbReference>
<feature type="repeat" description="WD" evidence="3">
    <location>
        <begin position="63"/>
        <end position="104"/>
    </location>
</feature>
<dbReference type="InterPro" id="IPR015943">
    <property type="entry name" value="WD40/YVTN_repeat-like_dom_sf"/>
</dbReference>
<dbReference type="InterPro" id="IPR020472">
    <property type="entry name" value="WD40_PAC1"/>
</dbReference>
<evidence type="ECO:0000313" key="5">
    <source>
        <dbReference type="EMBL" id="KIK38237.1"/>
    </source>
</evidence>
<feature type="compositionally biased region" description="Low complexity" evidence="4">
    <location>
        <begin position="463"/>
        <end position="501"/>
    </location>
</feature>
<feature type="repeat" description="WD" evidence="3">
    <location>
        <begin position="238"/>
        <end position="279"/>
    </location>
</feature>
<dbReference type="AlphaFoldDB" id="A0A0D0AV21"/>
<dbReference type="PROSITE" id="PS50082">
    <property type="entry name" value="WD_REPEATS_2"/>
    <property type="match status" value="6"/>
</dbReference>
<dbReference type="HOGENOM" id="CLU_000288_57_37_1"/>
<feature type="repeat" description="WD" evidence="3">
    <location>
        <begin position="280"/>
        <end position="314"/>
    </location>
</feature>
<keyword evidence="6" id="KW-1185">Reference proteome</keyword>
<evidence type="ECO:0000256" key="2">
    <source>
        <dbReference type="ARBA" id="ARBA00022737"/>
    </source>
</evidence>